<evidence type="ECO:0000313" key="3">
    <source>
        <dbReference type="Proteomes" id="UP000275846"/>
    </source>
</evidence>
<keyword evidence="3" id="KW-1185">Reference proteome</keyword>
<feature type="compositionally biased region" description="Polar residues" evidence="1">
    <location>
        <begin position="141"/>
        <end position="160"/>
    </location>
</feature>
<proteinExistence type="predicted"/>
<dbReference type="AlphaFoldDB" id="A0A183TC95"/>
<evidence type="ECO:0000313" key="2">
    <source>
        <dbReference type="EMBL" id="VDM00479.1"/>
    </source>
</evidence>
<evidence type="ECO:0000313" key="4">
    <source>
        <dbReference type="WBParaSite" id="SSLN_0001463101-mRNA-1"/>
    </source>
</evidence>
<dbReference type="Proteomes" id="UP000275846">
    <property type="component" value="Unassembled WGS sequence"/>
</dbReference>
<gene>
    <name evidence="2" type="ORF">SSLN_LOCUS14093</name>
</gene>
<name>A0A183TC95_SCHSO</name>
<reference evidence="4" key="1">
    <citation type="submission" date="2016-06" db="UniProtKB">
        <authorList>
            <consortium name="WormBaseParasite"/>
        </authorList>
    </citation>
    <scope>IDENTIFICATION</scope>
</reference>
<reference evidence="2 3" key="2">
    <citation type="submission" date="2018-11" db="EMBL/GenBank/DDBJ databases">
        <authorList>
            <consortium name="Pathogen Informatics"/>
        </authorList>
    </citation>
    <scope>NUCLEOTIDE SEQUENCE [LARGE SCALE GENOMIC DNA]</scope>
    <source>
        <strain evidence="2 3">NST_G2</strain>
    </source>
</reference>
<feature type="region of interest" description="Disordered" evidence="1">
    <location>
        <begin position="139"/>
        <end position="160"/>
    </location>
</feature>
<sequence length="160" mass="17971">MASKAEEIQGYADRKEWKNFIATIKAVYGPPVKGAAPLLSAESRTLLTEKVRILTRWAEHFQSFLNQPFTISDTAINRRVETNMDLNILPPLQETIRAVQQLSSGKTPGSDKHGIKYYRPRANRALGCDGIRRMRRERSHQNTGACGSTNCHSNVPNFTS</sequence>
<organism evidence="4">
    <name type="scientific">Schistocephalus solidus</name>
    <name type="common">Tapeworm</name>
    <dbReference type="NCBI Taxonomy" id="70667"/>
    <lineage>
        <taxon>Eukaryota</taxon>
        <taxon>Metazoa</taxon>
        <taxon>Spiralia</taxon>
        <taxon>Lophotrochozoa</taxon>
        <taxon>Platyhelminthes</taxon>
        <taxon>Cestoda</taxon>
        <taxon>Eucestoda</taxon>
        <taxon>Diphyllobothriidea</taxon>
        <taxon>Diphyllobothriidae</taxon>
        <taxon>Schistocephalus</taxon>
    </lineage>
</organism>
<protein>
    <submittedName>
        <fullName evidence="2 4">Uncharacterized protein</fullName>
    </submittedName>
</protein>
<dbReference type="OrthoDB" id="10070415at2759"/>
<evidence type="ECO:0000256" key="1">
    <source>
        <dbReference type="SAM" id="MobiDB-lite"/>
    </source>
</evidence>
<accession>A0A183TC95</accession>
<dbReference type="WBParaSite" id="SSLN_0001463101-mRNA-1">
    <property type="protein sequence ID" value="SSLN_0001463101-mRNA-1"/>
    <property type="gene ID" value="SSLN_0001463101"/>
</dbReference>
<dbReference type="EMBL" id="UYSU01038644">
    <property type="protein sequence ID" value="VDM00479.1"/>
    <property type="molecule type" value="Genomic_DNA"/>
</dbReference>